<accession>A0A451BCE1</accession>
<sequence>MTVISSRVRNLLSNKRTIMSGVSTPRTMKEYLLFHSKKSLLKPLAMVLDELVVCRNARCTFTLP</sequence>
<dbReference type="EMBL" id="CAADFO010000035">
    <property type="protein sequence ID" value="VFK28289.1"/>
    <property type="molecule type" value="Genomic_DNA"/>
</dbReference>
<gene>
    <name evidence="1" type="ORF">BECKMB1821G_GA0114241_103534</name>
    <name evidence="3" type="ORF">BECKMB1821H_GA0114242_10376</name>
    <name evidence="2" type="ORF">BECKMB1821I_GA0114274_10346</name>
</gene>
<dbReference type="AlphaFoldDB" id="A0A451BCE1"/>
<evidence type="ECO:0000313" key="3">
    <source>
        <dbReference type="EMBL" id="VFK75953.1"/>
    </source>
</evidence>
<organism evidence="3">
    <name type="scientific">Candidatus Kentrum sp. MB</name>
    <dbReference type="NCBI Taxonomy" id="2138164"/>
    <lineage>
        <taxon>Bacteria</taxon>
        <taxon>Pseudomonadati</taxon>
        <taxon>Pseudomonadota</taxon>
        <taxon>Gammaproteobacteria</taxon>
        <taxon>Candidatus Kentrum</taxon>
    </lineage>
</organism>
<protein>
    <submittedName>
        <fullName evidence="3">Uncharacterized protein</fullName>
    </submittedName>
</protein>
<evidence type="ECO:0000313" key="2">
    <source>
        <dbReference type="EMBL" id="VFK32511.1"/>
    </source>
</evidence>
<reference evidence="3" key="1">
    <citation type="submission" date="2019-02" db="EMBL/GenBank/DDBJ databases">
        <authorList>
            <person name="Gruber-Vodicka R. H."/>
            <person name="Seah K. B. B."/>
        </authorList>
    </citation>
    <scope>NUCLEOTIDE SEQUENCE</scope>
    <source>
        <strain evidence="1">BECK_BZ197</strain>
        <strain evidence="3">BECK_BZ198</strain>
        <strain evidence="2">BECK_BZ199</strain>
    </source>
</reference>
<dbReference type="EMBL" id="CAADFQ010000034">
    <property type="protein sequence ID" value="VFK32511.1"/>
    <property type="molecule type" value="Genomic_DNA"/>
</dbReference>
<name>A0A451BCE1_9GAMM</name>
<dbReference type="EMBL" id="CAADGH010000037">
    <property type="protein sequence ID" value="VFK75953.1"/>
    <property type="molecule type" value="Genomic_DNA"/>
</dbReference>
<proteinExistence type="predicted"/>
<evidence type="ECO:0000313" key="1">
    <source>
        <dbReference type="EMBL" id="VFK28289.1"/>
    </source>
</evidence>